<evidence type="ECO:0000313" key="4">
    <source>
        <dbReference type="EMBL" id="GAA1492610.1"/>
    </source>
</evidence>
<organism evidence="4 5">
    <name type="scientific">Curtobacterium herbarum</name>
    <dbReference type="NCBI Taxonomy" id="150122"/>
    <lineage>
        <taxon>Bacteria</taxon>
        <taxon>Bacillati</taxon>
        <taxon>Actinomycetota</taxon>
        <taxon>Actinomycetes</taxon>
        <taxon>Micrococcales</taxon>
        <taxon>Microbacteriaceae</taxon>
        <taxon>Curtobacterium</taxon>
    </lineage>
</organism>
<dbReference type="InterPro" id="IPR000836">
    <property type="entry name" value="PRTase_dom"/>
</dbReference>
<dbReference type="RefSeq" id="WP_204607809.1">
    <property type="nucleotide sequence ID" value="NZ_BAAAJX010000003.1"/>
</dbReference>
<feature type="domain" description="Phosphoribosyltransferase" evidence="3">
    <location>
        <begin position="28"/>
        <end position="164"/>
    </location>
</feature>
<dbReference type="SUPFAM" id="SSF53271">
    <property type="entry name" value="PRTase-like"/>
    <property type="match status" value="1"/>
</dbReference>
<protein>
    <submittedName>
        <fullName evidence="4">Phosphoribosyltransferase family protein</fullName>
    </submittedName>
</protein>
<keyword evidence="1" id="KW-0808">Transferase</keyword>
<dbReference type="Pfam" id="PF00156">
    <property type="entry name" value="Pribosyltran"/>
    <property type="match status" value="1"/>
</dbReference>
<name>A0ABN1ZAJ9_9MICO</name>
<evidence type="ECO:0000313" key="5">
    <source>
        <dbReference type="Proteomes" id="UP001501742"/>
    </source>
</evidence>
<accession>A0ABN1ZAJ9</accession>
<dbReference type="InterPro" id="IPR029057">
    <property type="entry name" value="PRTase-like"/>
</dbReference>
<evidence type="ECO:0000256" key="1">
    <source>
        <dbReference type="ARBA" id="ARBA00022679"/>
    </source>
</evidence>
<dbReference type="PANTHER" id="PTHR43864:SF1">
    <property type="entry name" value="XANTHINE PHOSPHORIBOSYLTRANSFERASE"/>
    <property type="match status" value="1"/>
</dbReference>
<dbReference type="EMBL" id="BAAAJX010000003">
    <property type="protein sequence ID" value="GAA1492610.1"/>
    <property type="molecule type" value="Genomic_DNA"/>
</dbReference>
<dbReference type="PANTHER" id="PTHR43864">
    <property type="entry name" value="HYPOXANTHINE/GUANINE PHOSPHORIBOSYLTRANSFERASE"/>
    <property type="match status" value="1"/>
</dbReference>
<gene>
    <name evidence="4" type="ORF">GCM10009627_09560</name>
</gene>
<proteinExistence type="predicted"/>
<comment type="caution">
    <text evidence="4">The sequence shown here is derived from an EMBL/GenBank/DDBJ whole genome shotgun (WGS) entry which is preliminary data.</text>
</comment>
<evidence type="ECO:0000259" key="3">
    <source>
        <dbReference type="Pfam" id="PF00156"/>
    </source>
</evidence>
<sequence length="186" mass="19933">MTNHDAVDRGRALVLEHFRWIDGAADTWSMFRSSEALAGIVAGLAALVEDDRPDLVIGIESRGFVLAPAVALTLGVGFAPVRKDGALFPGPLVERTTDRDYRGNRRTLSARRDLFALGQRVVLVDDWIETGSQALAVADLVADAGADLVGVAVVVDEASRAARARLPMLRGLVTMDELSPLDGRDD</sequence>
<keyword evidence="2" id="KW-0660">Purine salvage</keyword>
<dbReference type="Proteomes" id="UP001501742">
    <property type="component" value="Unassembled WGS sequence"/>
</dbReference>
<dbReference type="GO" id="GO:0016757">
    <property type="term" value="F:glycosyltransferase activity"/>
    <property type="evidence" value="ECO:0007669"/>
    <property type="project" value="UniProtKB-KW"/>
</dbReference>
<reference evidence="4 5" key="1">
    <citation type="journal article" date="2019" name="Int. J. Syst. Evol. Microbiol.">
        <title>The Global Catalogue of Microorganisms (GCM) 10K type strain sequencing project: providing services to taxonomists for standard genome sequencing and annotation.</title>
        <authorList>
            <consortium name="The Broad Institute Genomics Platform"/>
            <consortium name="The Broad Institute Genome Sequencing Center for Infectious Disease"/>
            <person name="Wu L."/>
            <person name="Ma J."/>
        </authorList>
    </citation>
    <scope>NUCLEOTIDE SEQUENCE [LARGE SCALE GENOMIC DNA]</scope>
    <source>
        <strain evidence="4 5">JCM 12140</strain>
    </source>
</reference>
<keyword evidence="5" id="KW-1185">Reference proteome</keyword>
<evidence type="ECO:0000256" key="2">
    <source>
        <dbReference type="ARBA" id="ARBA00022726"/>
    </source>
</evidence>
<keyword evidence="4" id="KW-0328">Glycosyltransferase</keyword>
<dbReference type="InterPro" id="IPR050118">
    <property type="entry name" value="Pur/Pyrimidine_PRTase"/>
</dbReference>
<dbReference type="CDD" id="cd06223">
    <property type="entry name" value="PRTases_typeI"/>
    <property type="match status" value="1"/>
</dbReference>
<dbReference type="Gene3D" id="3.40.50.2020">
    <property type="match status" value="1"/>
</dbReference>